<dbReference type="InterPro" id="IPR036661">
    <property type="entry name" value="Luciferase-like_sf"/>
</dbReference>
<dbReference type="CDD" id="cd01097">
    <property type="entry name" value="Tetrahydromethanopterin_reductase"/>
    <property type="match status" value="1"/>
</dbReference>
<dbReference type="GO" id="GO:0016705">
    <property type="term" value="F:oxidoreductase activity, acting on paired donors, with incorporation or reduction of molecular oxygen"/>
    <property type="evidence" value="ECO:0007669"/>
    <property type="project" value="InterPro"/>
</dbReference>
<accession>A0A6J4HE87</accession>
<dbReference type="InterPro" id="IPR011251">
    <property type="entry name" value="Luciferase-like_dom"/>
</dbReference>
<dbReference type="PANTHER" id="PTHR43244:SF2">
    <property type="entry name" value="CONSERVED HYPOTHETICAL ALANINE AND PROLINE-RICH PROTEIN"/>
    <property type="match status" value="1"/>
</dbReference>
<organism evidence="2">
    <name type="scientific">uncultured Acidimicrobiales bacterium</name>
    <dbReference type="NCBI Taxonomy" id="310071"/>
    <lineage>
        <taxon>Bacteria</taxon>
        <taxon>Bacillati</taxon>
        <taxon>Actinomycetota</taxon>
        <taxon>Acidimicrobiia</taxon>
        <taxon>Acidimicrobiales</taxon>
        <taxon>environmental samples</taxon>
    </lineage>
</organism>
<dbReference type="AlphaFoldDB" id="A0A6J4HE87"/>
<proteinExistence type="predicted"/>
<dbReference type="Gene3D" id="3.20.20.30">
    <property type="entry name" value="Luciferase-like domain"/>
    <property type="match status" value="1"/>
</dbReference>
<dbReference type="PANTHER" id="PTHR43244">
    <property type="match status" value="1"/>
</dbReference>
<dbReference type="SUPFAM" id="SSF51679">
    <property type="entry name" value="Bacterial luciferase-like"/>
    <property type="match status" value="1"/>
</dbReference>
<name>A0A6J4HE87_9ACTN</name>
<dbReference type="Pfam" id="PF00296">
    <property type="entry name" value="Bac_luciferase"/>
    <property type="match status" value="1"/>
</dbReference>
<evidence type="ECO:0000259" key="1">
    <source>
        <dbReference type="Pfam" id="PF00296"/>
    </source>
</evidence>
<sequence>MEHEEAMPTDRPQYAVRYVDLSHEGGMKASADVATVAEDMACGALWTAEVRSDAFLQAVPALAATTTLRVATGIVIGFARSPMTIAQEATDLQDFSDGRFILGLGSQIRTHVTKRFSMPWGKPVEQMAELLASIRAIWSHWYDGDVLDFRGQYYRITFNSDVVRVRPTCPTRPPIHIAAVGPRMTSLAGEAADGFIGHSFVTERYMRDVVLPRLTAGARAKEPDYDVVVLANAVVPTRHESVEQGLERVRAQVAMYGSTPAYRGVLDIHGLGDLHEELHRLSKLGRWDDMARLVDDETLGLFTVWGEPAEVARELYRRYGNVATRLRVPFAAATAAAELVDLVREGAKVGTSHG</sequence>
<feature type="domain" description="Luciferase-like" evidence="1">
    <location>
        <begin position="26"/>
        <end position="318"/>
    </location>
</feature>
<evidence type="ECO:0000313" key="2">
    <source>
        <dbReference type="EMBL" id="CAA9222334.1"/>
    </source>
</evidence>
<dbReference type="NCBIfam" id="TIGR03617">
    <property type="entry name" value="F420_MSMEG_2256"/>
    <property type="match status" value="1"/>
</dbReference>
<gene>
    <name evidence="2" type="ORF">AVDCRST_MAG50-649</name>
</gene>
<dbReference type="EMBL" id="CADCTF010000032">
    <property type="protein sequence ID" value="CAA9222334.1"/>
    <property type="molecule type" value="Genomic_DNA"/>
</dbReference>
<dbReference type="InterPro" id="IPR019919">
    <property type="entry name" value="Lucif-like_OxRdtase_MSMEG_2256"/>
</dbReference>
<protein>
    <submittedName>
        <fullName evidence="2">F420-dependent oxidoreductase</fullName>
    </submittedName>
</protein>
<reference evidence="2" key="1">
    <citation type="submission" date="2020-02" db="EMBL/GenBank/DDBJ databases">
        <authorList>
            <person name="Meier V. D."/>
        </authorList>
    </citation>
    <scope>NUCLEOTIDE SEQUENCE</scope>
    <source>
        <strain evidence="2">AVDCRST_MAG50</strain>
    </source>
</reference>
<dbReference type="InterPro" id="IPR050564">
    <property type="entry name" value="F420-G6PD/mer"/>
</dbReference>